<dbReference type="FunFam" id="3.40.1390.30:FF:000001">
    <property type="entry name" value="GTP cyclohydrolase 1 type 2"/>
    <property type="match status" value="1"/>
</dbReference>
<evidence type="ECO:0000256" key="4">
    <source>
        <dbReference type="ARBA" id="ARBA00022723"/>
    </source>
</evidence>
<feature type="binding site" evidence="5">
    <location>
        <position position="66"/>
    </location>
    <ligand>
        <name>a divalent metal cation</name>
        <dbReference type="ChEBI" id="CHEBI:60240"/>
        <label>1</label>
    </ligand>
</feature>
<dbReference type="Pfam" id="PF01784">
    <property type="entry name" value="DUF34_NIF3"/>
    <property type="match status" value="1"/>
</dbReference>
<dbReference type="PANTHER" id="PTHR13799:SF14">
    <property type="entry name" value="GTP CYCLOHYDROLASE 1 TYPE 2 HOMOLOG"/>
    <property type="match status" value="1"/>
</dbReference>
<comment type="similarity">
    <text evidence="1">Belongs to the GTP cyclohydrolase I type 2/NIF3 family.</text>
</comment>
<name>M1P2U8_DESSD</name>
<dbReference type="RefSeq" id="WP_015403505.1">
    <property type="nucleotide sequence ID" value="NC_020304.1"/>
</dbReference>
<dbReference type="GO" id="GO:0046872">
    <property type="term" value="F:metal ion binding"/>
    <property type="evidence" value="ECO:0007669"/>
    <property type="project" value="UniProtKB-KW"/>
</dbReference>
<dbReference type="SUPFAM" id="SSF102705">
    <property type="entry name" value="NIF3 (NGG1p interacting factor 3)-like"/>
    <property type="match status" value="1"/>
</dbReference>
<dbReference type="InterPro" id="IPR036069">
    <property type="entry name" value="DUF34/NIF3_sf"/>
</dbReference>
<protein>
    <recommendedName>
        <fullName evidence="3">GTP cyclohydrolase 1 type 2 homolog</fullName>
    </recommendedName>
</protein>
<dbReference type="Proteomes" id="UP000011721">
    <property type="component" value="Chromosome"/>
</dbReference>
<organism evidence="6 7">
    <name type="scientific">Desulfocapsa sulfexigens (strain DSM 10523 / SB164P1)</name>
    <dbReference type="NCBI Taxonomy" id="1167006"/>
    <lineage>
        <taxon>Bacteria</taxon>
        <taxon>Pseudomonadati</taxon>
        <taxon>Thermodesulfobacteriota</taxon>
        <taxon>Desulfobulbia</taxon>
        <taxon>Desulfobulbales</taxon>
        <taxon>Desulfocapsaceae</taxon>
        <taxon>Desulfocapsa</taxon>
    </lineage>
</organism>
<reference evidence="7" key="1">
    <citation type="journal article" date="2013" name="Stand. Genomic Sci.">
        <title>Complete genome sequence of Desulfocapsa sulfexigens, a marine deltaproteobacterium specialized in disproportionating inorganic sulfur compounds.</title>
        <authorList>
            <person name="Finster K.W."/>
            <person name="Kjeldsen K.U."/>
            <person name="Kube M."/>
            <person name="Reinhardt R."/>
            <person name="Mussmann M."/>
            <person name="Amann R."/>
            <person name="Schreiber L."/>
        </authorList>
    </citation>
    <scope>NUCLEOTIDE SEQUENCE [LARGE SCALE GENOMIC DNA]</scope>
    <source>
        <strain evidence="7">DSM 10523 / SB164P1</strain>
    </source>
</reference>
<evidence type="ECO:0000313" key="6">
    <source>
        <dbReference type="EMBL" id="AGF77813.1"/>
    </source>
</evidence>
<dbReference type="PATRIC" id="fig|1167006.5.peg.1378"/>
<dbReference type="EMBL" id="CP003985">
    <property type="protein sequence ID" value="AGF77813.1"/>
    <property type="molecule type" value="Genomic_DNA"/>
</dbReference>
<dbReference type="eggNOG" id="COG0327">
    <property type="taxonomic scope" value="Bacteria"/>
</dbReference>
<sequence>MAVRIIDLLDGLEQIAPGNLAESWDNVGLLIGDPHRETQSLLLGLDPTLSLLEEAISLGADTLLTHHPCIFKPLHSVQTATPSGAFVEKALANKINVIACHTNFDSTVDGVSDALGVLLGLENLKPLQPIDSAAHGLGRIGRYSKSISFTLFMKRVFAALETQAVQIAGIQPQKIQSVALCGGSGSDLVEEACRQGAHVYLSSEIKHSTARWAEDSGFCVIDAGHYATEKPAMALLASSLQILARNRDWKLQICQSKLEKPVFTFINRNDYS</sequence>
<keyword evidence="4 5" id="KW-0479">Metal-binding</keyword>
<feature type="binding site" evidence="5">
    <location>
        <position position="229"/>
    </location>
    <ligand>
        <name>a divalent metal cation</name>
        <dbReference type="ChEBI" id="CHEBI:60240"/>
        <label>1</label>
    </ligand>
</feature>
<dbReference type="STRING" id="1167006.UWK_01249"/>
<feature type="binding site" evidence="5">
    <location>
        <position position="225"/>
    </location>
    <ligand>
        <name>a divalent metal cation</name>
        <dbReference type="ChEBI" id="CHEBI:60240"/>
        <label>1</label>
    </ligand>
</feature>
<evidence type="ECO:0000256" key="1">
    <source>
        <dbReference type="ARBA" id="ARBA00006964"/>
    </source>
</evidence>
<evidence type="ECO:0000256" key="3">
    <source>
        <dbReference type="ARBA" id="ARBA00022112"/>
    </source>
</evidence>
<keyword evidence="7" id="KW-1185">Reference proteome</keyword>
<dbReference type="HOGENOM" id="CLU_037423_2_0_7"/>
<dbReference type="AlphaFoldDB" id="M1P2U8"/>
<dbReference type="KEGG" id="dsf:UWK_01249"/>
<evidence type="ECO:0000256" key="5">
    <source>
        <dbReference type="PIRSR" id="PIRSR602678-1"/>
    </source>
</evidence>
<comment type="subunit">
    <text evidence="2">Homohexamer.</text>
</comment>
<dbReference type="NCBIfam" id="TIGR00486">
    <property type="entry name" value="YbgI_SA1388"/>
    <property type="match status" value="1"/>
</dbReference>
<gene>
    <name evidence="6" type="ordered locus">UWK_01249</name>
</gene>
<evidence type="ECO:0000256" key="2">
    <source>
        <dbReference type="ARBA" id="ARBA00011643"/>
    </source>
</evidence>
<evidence type="ECO:0000313" key="7">
    <source>
        <dbReference type="Proteomes" id="UP000011721"/>
    </source>
</evidence>
<dbReference type="GO" id="GO:0005737">
    <property type="term" value="C:cytoplasm"/>
    <property type="evidence" value="ECO:0007669"/>
    <property type="project" value="TreeGrafter"/>
</dbReference>
<dbReference type="PANTHER" id="PTHR13799">
    <property type="entry name" value="NGG1 INTERACTING FACTOR 3"/>
    <property type="match status" value="1"/>
</dbReference>
<feature type="binding site" evidence="5">
    <location>
        <position position="105"/>
    </location>
    <ligand>
        <name>a divalent metal cation</name>
        <dbReference type="ChEBI" id="CHEBI:60240"/>
        <label>1</label>
    </ligand>
</feature>
<feature type="binding site" evidence="5">
    <location>
        <position position="67"/>
    </location>
    <ligand>
        <name>a divalent metal cation</name>
        <dbReference type="ChEBI" id="CHEBI:60240"/>
        <label>1</label>
    </ligand>
</feature>
<accession>M1P2U8</accession>
<proteinExistence type="inferred from homology"/>
<dbReference type="Gene3D" id="3.40.1390.30">
    <property type="entry name" value="NIF3 (NGG1p interacting factor 3)-like"/>
    <property type="match status" value="2"/>
</dbReference>
<dbReference type="InterPro" id="IPR002678">
    <property type="entry name" value="DUF34/NIF3"/>
</dbReference>